<proteinExistence type="predicted"/>
<dbReference type="SUPFAM" id="SSF50494">
    <property type="entry name" value="Trypsin-like serine proteases"/>
    <property type="match status" value="1"/>
</dbReference>
<keyword evidence="2" id="KW-0378">Hydrolase</keyword>
<gene>
    <name evidence="2" type="ORF">O1R50_15195</name>
</gene>
<dbReference type="GO" id="GO:0006508">
    <property type="term" value="P:proteolysis"/>
    <property type="evidence" value="ECO:0007669"/>
    <property type="project" value="UniProtKB-KW"/>
</dbReference>
<evidence type="ECO:0000313" key="2">
    <source>
        <dbReference type="EMBL" id="MDA1360975.1"/>
    </source>
</evidence>
<keyword evidence="1" id="KW-0812">Transmembrane</keyword>
<reference evidence="2" key="1">
    <citation type="submission" date="2022-12" db="EMBL/GenBank/DDBJ databases">
        <title>Gycomyces niveus sp.nov.,a novel actinomycete isolated from soil in Shouguan.</title>
        <authorList>
            <person name="Yang X."/>
        </authorList>
    </citation>
    <scope>NUCLEOTIDE SEQUENCE</scope>
    <source>
        <strain evidence="2">NEAU-A15</strain>
    </source>
</reference>
<protein>
    <submittedName>
        <fullName evidence="2">Serine protease</fullName>
    </submittedName>
</protein>
<comment type="caution">
    <text evidence="2">The sequence shown here is derived from an EMBL/GenBank/DDBJ whole genome shotgun (WGS) entry which is preliminary data.</text>
</comment>
<organism evidence="2 3">
    <name type="scientific">Glycomyces luteolus</name>
    <dbReference type="NCBI Taxonomy" id="2670330"/>
    <lineage>
        <taxon>Bacteria</taxon>
        <taxon>Bacillati</taxon>
        <taxon>Actinomycetota</taxon>
        <taxon>Actinomycetes</taxon>
        <taxon>Glycomycetales</taxon>
        <taxon>Glycomycetaceae</taxon>
        <taxon>Glycomyces</taxon>
    </lineage>
</organism>
<accession>A0A9X3PCJ0</accession>
<name>A0A9X3PCJ0_9ACTN</name>
<feature type="transmembrane region" description="Helical" evidence="1">
    <location>
        <begin position="1169"/>
        <end position="1188"/>
    </location>
</feature>
<keyword evidence="3" id="KW-1185">Reference proteome</keyword>
<dbReference type="GO" id="GO:0008233">
    <property type="term" value="F:peptidase activity"/>
    <property type="evidence" value="ECO:0007669"/>
    <property type="project" value="UniProtKB-KW"/>
</dbReference>
<keyword evidence="2" id="KW-0645">Protease</keyword>
<dbReference type="Gene3D" id="1.25.40.10">
    <property type="entry name" value="Tetratricopeptide repeat domain"/>
    <property type="match status" value="1"/>
</dbReference>
<evidence type="ECO:0000256" key="1">
    <source>
        <dbReference type="SAM" id="Phobius"/>
    </source>
</evidence>
<dbReference type="RefSeq" id="WP_270110935.1">
    <property type="nucleotide sequence ID" value="NZ_JAPZVP010000011.1"/>
</dbReference>
<keyword evidence="1" id="KW-0472">Membrane</keyword>
<evidence type="ECO:0000313" key="3">
    <source>
        <dbReference type="Proteomes" id="UP001146067"/>
    </source>
</evidence>
<keyword evidence="1" id="KW-1133">Transmembrane helix</keyword>
<sequence>MPDLNLSDEAVRIVEIKIPYRSGNERRERTQSGCILTDELVITSAHGLLGDQPPLVKRASDDDGWRVAEVLWPPSNERSAEAPDVALLRVEGLRSAFGPPPVWAEYDGFIGAVPVSCIGFPRASMEDDLSYHLTAVQGTFTPGEGMSLNRMVLNVTSPQPTALQDWQGLSGAVVRDEAGLLLGVVASVATKWVGRFGIVPASVILREPGIRAHLGTPRLRSVSADHPVIKPAVEQLGEETDFKLITARYGQVDFIEESHGEALADFEAWCDRPDDAGSDVSVRILTGRGGAGKTRLASELCCRLQAASKGWEAGFAREDELADWDGYVPRRPTLIVFDYVERPTIASKVARLLSRLDALGSRVAHSVRILLVSRSTANWLEQVNAGMARQMRIQKETRLSEKAFDDTMRRLHFAAAYRQFLPADAEGRPPAEHFFPILDQRFESPLLVHIAALLAARESNLPYGAPAGRLQNELLDYLVQRERTMRWTGEPNLTVTAGHRPDQSSQALHAVAIMTLTEPTAKQAQDFLKASSLWSDQDNIARREAAAAVIRLYPGFGPLEAMAPMRAAPIEPDLVSEHLLVSVEDLDQILEDLFEFPLEDRHFTRMLHILSLTRDHYPHARAHFQKALRLTFETLTRRGESFGSISEVLGQSLPKLIETAVDEAVRHDDLTVAQLLTAQLRELHDDATAVRVIAKTALPQGLDRPELADLKRALLELANQHHRNAGDEAALCAGLRSLVETLIDEEAWLPARTALQQVSWINGSGDLDPYPQYGEHVDAVFHGFLRTDEPERALELITAELAGRDRESVTASRPIGWGLERFTAMAASGDFAELATRLTDGVREHGADEHFAVLCNGYLELLDAFAEQSMLRGRKADGFTAVRHAVRLRLDYPNIAGSTLREIVARVKSAQFLAKTTVGDLSEVDQIRAFCGLRRLIAESRKEFLPEYGSELEMLALHVWRLRETVLAAELLHEAVRSLNIEQPPLVGVKPPEHIQIMKDLAVALWTNGSREAAIRWFKRVSNDIDAREGSEIERRVELAEAHEKLAQAQWCANNRTAAVESFNAAARLQTSLTSDRTVRGPAAVLELNAGAPPYSRLREPYFGDAGMLAELAKAASGEYKGAGLQHAVMLDRASRHAPGAAAPGLSGQAQSALHGLMRSTKKTKNRRYLAAAAGIAVIAAAVGIAIVRYNALPGVGDCVRVGEDSHEFIECADAAADDYEIVGIDDDDGSNICSATGVDRRVRPETDQDVFYCLALIDPEVASAESAAAVPPTNAEIYAPYPGDWHGEVFDPDAATAYEVDLSLGEYAEGEVGTIRYPGLGCSGTLTMESIDAEEATLVLEQTITDDPDSRCAEGSLISLQHREGGTVYFQYFDSLLPSDIEGVAAATSILYKV</sequence>
<dbReference type="InterPro" id="IPR009003">
    <property type="entry name" value="Peptidase_S1_PA"/>
</dbReference>
<dbReference type="InterPro" id="IPR011990">
    <property type="entry name" value="TPR-like_helical_dom_sf"/>
</dbReference>
<dbReference type="Proteomes" id="UP001146067">
    <property type="component" value="Unassembled WGS sequence"/>
</dbReference>
<dbReference type="EMBL" id="JAPZVP010000011">
    <property type="protein sequence ID" value="MDA1360975.1"/>
    <property type="molecule type" value="Genomic_DNA"/>
</dbReference>